<dbReference type="EMBL" id="KY012363">
    <property type="protein sequence ID" value="APC46658.1"/>
    <property type="molecule type" value="Genomic_DNA"/>
</dbReference>
<gene>
    <name evidence="1" type="primary">81</name>
    <name evidence="1" type="ORF">PBI_EMPRESS_81</name>
</gene>
<dbReference type="Pfam" id="PF24265">
    <property type="entry name" value="DUF7466"/>
    <property type="match status" value="1"/>
</dbReference>
<reference evidence="1 2" key="1">
    <citation type="submission" date="2016-10" db="EMBL/GenBank/DDBJ databases">
        <authorList>
            <person name="Schroeder G."/>
            <person name="Jukic S.E."/>
            <person name="Stoner T.H."/>
            <person name="Bowman C.A."/>
            <person name="Russell D.A."/>
            <person name="Pope W.H."/>
            <person name="Jacobs-Sera D."/>
            <person name="Hatfull G.F."/>
        </authorList>
    </citation>
    <scope>NUCLEOTIDE SEQUENCE [LARGE SCALE GENOMIC DNA]</scope>
</reference>
<proteinExistence type="predicted"/>
<evidence type="ECO:0000313" key="1">
    <source>
        <dbReference type="EMBL" id="APC46658.1"/>
    </source>
</evidence>
<dbReference type="KEGG" id="vg:60328258"/>
<accession>A0A1J0GWM0</accession>
<dbReference type="InterPro" id="IPR055889">
    <property type="entry name" value="DUF7466"/>
</dbReference>
<dbReference type="Proteomes" id="UP000224479">
    <property type="component" value="Segment"/>
</dbReference>
<keyword evidence="2" id="KW-1185">Reference proteome</keyword>
<dbReference type="RefSeq" id="YP_009956749.1">
    <property type="nucleotide sequence ID" value="NC_051654.1"/>
</dbReference>
<protein>
    <recommendedName>
        <fullName evidence="3">RDF protein</fullName>
    </recommendedName>
</protein>
<sequence length="56" mass="5879">MTLSDAIDRINAERVAWLRFCEAATARGDKDDCLVSGGRASGLADALAILAKVGSR</sequence>
<dbReference type="GeneID" id="60328258"/>
<name>A0A1J0GWM0_9CAUD</name>
<evidence type="ECO:0000313" key="2">
    <source>
        <dbReference type="Proteomes" id="UP000224479"/>
    </source>
</evidence>
<evidence type="ECO:0008006" key="3">
    <source>
        <dbReference type="Google" id="ProtNLM"/>
    </source>
</evidence>
<organism evidence="1 2">
    <name type="scientific">Mycobacterium phage Empress</name>
    <dbReference type="NCBI Taxonomy" id="1913118"/>
    <lineage>
        <taxon>Viruses</taxon>
        <taxon>Duplodnaviria</taxon>
        <taxon>Heunggongvirae</taxon>
        <taxon>Uroviricota</taxon>
        <taxon>Caudoviricetes</taxon>
        <taxon>Gracegardnervirinae</taxon>
        <taxon>Cheoctovirus</taxon>
        <taxon>Cheoctovirus empress</taxon>
    </lineage>
</organism>